<evidence type="ECO:0000313" key="4">
    <source>
        <dbReference type="EMBL" id="CAI3976885.1"/>
    </source>
</evidence>
<dbReference type="OrthoDB" id="447121at2759"/>
<accession>A0A9P1BQD8</accession>
<dbReference type="GO" id="GO:0003964">
    <property type="term" value="F:RNA-directed DNA polymerase activity"/>
    <property type="evidence" value="ECO:0007669"/>
    <property type="project" value="UniProtKB-KW"/>
</dbReference>
<evidence type="ECO:0000313" key="7">
    <source>
        <dbReference type="Proteomes" id="UP001152797"/>
    </source>
</evidence>
<feature type="compositionally biased region" description="Basic residues" evidence="2">
    <location>
        <begin position="388"/>
        <end position="400"/>
    </location>
</feature>
<feature type="region of interest" description="Disordered" evidence="2">
    <location>
        <begin position="102"/>
        <end position="123"/>
    </location>
</feature>
<feature type="region of interest" description="Disordered" evidence="2">
    <location>
        <begin position="486"/>
        <end position="505"/>
    </location>
</feature>
<dbReference type="SUPFAM" id="SSF56349">
    <property type="entry name" value="DNA breaking-rejoining enzymes"/>
    <property type="match status" value="1"/>
</dbReference>
<dbReference type="GO" id="GO:0006310">
    <property type="term" value="P:DNA recombination"/>
    <property type="evidence" value="ECO:0007669"/>
    <property type="project" value="UniProtKB-KW"/>
</dbReference>
<feature type="compositionally biased region" description="Low complexity" evidence="2">
    <location>
        <begin position="493"/>
        <end position="505"/>
    </location>
</feature>
<evidence type="ECO:0000313" key="6">
    <source>
        <dbReference type="EMBL" id="CAL4764197.1"/>
    </source>
</evidence>
<keyword evidence="3" id="KW-0472">Membrane</keyword>
<feature type="region of interest" description="Disordered" evidence="2">
    <location>
        <begin position="358"/>
        <end position="427"/>
    </location>
</feature>
<dbReference type="Proteomes" id="UP001152797">
    <property type="component" value="Unassembled WGS sequence"/>
</dbReference>
<comment type="caution">
    <text evidence="4">The sequence shown here is derived from an EMBL/GenBank/DDBJ whole genome shotgun (WGS) entry which is preliminary data.</text>
</comment>
<dbReference type="EMBL" id="CAMXCT030000303">
    <property type="protein sequence ID" value="CAL4764197.1"/>
    <property type="molecule type" value="Genomic_DNA"/>
</dbReference>
<keyword evidence="6" id="KW-0695">RNA-directed DNA polymerase</keyword>
<keyword evidence="3" id="KW-0812">Transmembrane</keyword>
<proteinExistence type="predicted"/>
<dbReference type="Gene3D" id="1.10.443.10">
    <property type="entry name" value="Intergrase catalytic core"/>
    <property type="match status" value="1"/>
</dbReference>
<evidence type="ECO:0000313" key="5">
    <source>
        <dbReference type="EMBL" id="CAL1130260.1"/>
    </source>
</evidence>
<feature type="transmembrane region" description="Helical" evidence="3">
    <location>
        <begin position="1772"/>
        <end position="1790"/>
    </location>
</feature>
<sequence length="1791" mass="198239">MAGLPTQDELASLTTIEAIRLYCGCATSMWTVLDAALGGVASIILFSMLPASTLRHTLHAARIPARASTAERALTAMEVIQVAYMWRVARRAVDLPDVDPLAEPSPVVTAPSSSASSGKKVKASNVLDQMDDTEIVAMTRQELNQAYQFHIEETGAEPPHDCDPTVEQVAAMRDRTITRQEAPYADFSILTPFGKTMQRQLKTRSWVFQQDGSFRALDVPGPPSLEAWKSCWKVYRSILFMLRYPSTASGLAPKKVVTSASLEEYFERIVKLAADFPETWHLIMRAEDKCRSEMLERYRRQLTKAALEGRLPMNLDFDPNQPWIGVFTYAARNSEFWDEQVVKPSTIFIARRGRHMTSEKAERVHIPEEAQAALDNVKGMKPELGKSPKPKSPKKGKGPKRALGETSESPPAAKTKKKDTEHPRKWGNLFVTTADGVEICFKNAKGKPGTCPEPCADHRAHVCQYCLGNHCNAACPIKKSVKFAKGSGKRNCSDPQESDSSSGSSLNTCTPSVLASFHQIQHAAQVKEDGYAVSPSPFVFVELFAGSGGLSREIAEVCGGLVHVLEPLDQHGGWDILTDDGFAQAKELVSKADHAHLAFPCRSFSTARRSDQHGDVPVIRSSEKPDGWGSPPAVEGNLILESAIILAFLLLDKGSTFSMENPENSYAWLVSFIQRLKRVVGVIFSGLDQCPFGARTQKPTGILGNAAWMTSINTRCHQVRPHAHMEGGLQGKTWDPITNTWVWKTSKAAEYPQGLCHAWALALKGWLTSKEGYQFMACRILVKVSPFQMVRLDMVGSRLDKAVTQMEPLDASSSRQRLSKRAVREEENLQAIGGLRDPRRAVARSLKLRRVGERIRTVLDRCYSVQDLLSFEKAVGMDAELVYRCRREMAAEFKVSCTFVSVADYQTDLLESLLQEAEDKDAKVLPGWLRHGVPLGISQPIENTNIFPATDDVSAAIKASQTIGQLLEDWSGKALNYRSFYEAGQKAQSELDRLVTDGRADCVDTWEQVVSMVGTDAKLTQLACIIKNKEGKEKVRLVVDMRRSGINGTMTLLERVVLPRIPDVAKSCDELLKTSNPDDQLEFFVCDFSDAFYTLKLHDSERKWVVCKGLDSRLGRQCFGRLFMQQSFNQLLGRSGIPLGGVKRAREELGLNGVSNSALGTPSSVETPALSSHVPSLATGTGFSAGNNEAPAFSNDWIFVPVTSSLGPKFAEKADPVNASQVLRVVDMVGAHSSSSRLAGGSFAVEHAEAGVVIEAARRHRPKGPLLPDPRRASKGSVSQALRIAGNERDANRALEVFNDAMYAPQTTATKNALRNTWCLISNQLGLEAFPLSTEKIVKVFAVLRASGFRSVYSYVCEARQFHIRLGHTWTAELDLCVKDPKRASTRGLGPPVKAEEIPEELLQDIWTQGKFVEGRANWPELRHEVWVVAISFLLRETELAGLRLSQTDILIDIRKKQVSLHLPVSKADPVGRGCRRTLSCICNSHRCFKCPFCAVMSLVRNQVIRTGVQQTEPKAEEIPLVASIGSPWETIKKEAVIEALKGDAQSLVDDRPPLKHRICVERVTGHSFRRTGAKMLARSGISIDLIQFMARHSSSAILSYVEEAAEESPAISTRLQDHLDLRSLINSALKDCNDLKESMEKVNARLNEGTVGTPIALTREHVYEAFDRWSRPEVVYNIHTSKLHSTSGNCFRNSPKDWTTSCGWKWITSGRDARAVLERNDLPSDFTICAKCHPKIPQWVFGNNIRYATSWTLVALRPDGLWSVAHLVRSYNIPLIVGCGFVVYLCLFLH</sequence>
<dbReference type="InterPro" id="IPR013762">
    <property type="entry name" value="Integrase-like_cat_sf"/>
</dbReference>
<gene>
    <name evidence="4" type="ORF">C1SCF055_LOCUS5072</name>
</gene>
<keyword evidence="3" id="KW-1133">Transmembrane helix</keyword>
<dbReference type="EMBL" id="CAMXCT020000303">
    <property type="protein sequence ID" value="CAL1130260.1"/>
    <property type="molecule type" value="Genomic_DNA"/>
</dbReference>
<dbReference type="EMBL" id="CAMXCT010000303">
    <property type="protein sequence ID" value="CAI3976885.1"/>
    <property type="molecule type" value="Genomic_DNA"/>
</dbReference>
<reference evidence="5" key="2">
    <citation type="submission" date="2024-04" db="EMBL/GenBank/DDBJ databases">
        <authorList>
            <person name="Chen Y."/>
            <person name="Shah S."/>
            <person name="Dougan E. K."/>
            <person name="Thang M."/>
            <person name="Chan C."/>
        </authorList>
    </citation>
    <scope>NUCLEOTIDE SEQUENCE [LARGE SCALE GENOMIC DNA]</scope>
</reference>
<feature type="compositionally biased region" description="Basic and acidic residues" evidence="2">
    <location>
        <begin position="358"/>
        <end position="368"/>
    </location>
</feature>
<dbReference type="GO" id="GO:0003677">
    <property type="term" value="F:DNA binding"/>
    <property type="evidence" value="ECO:0007669"/>
    <property type="project" value="InterPro"/>
</dbReference>
<reference evidence="4" key="1">
    <citation type="submission" date="2022-10" db="EMBL/GenBank/DDBJ databases">
        <authorList>
            <person name="Chen Y."/>
            <person name="Dougan E. K."/>
            <person name="Chan C."/>
            <person name="Rhodes N."/>
            <person name="Thang M."/>
        </authorList>
    </citation>
    <scope>NUCLEOTIDE SEQUENCE</scope>
</reference>
<keyword evidence="1" id="KW-0233">DNA recombination</keyword>
<evidence type="ECO:0000256" key="3">
    <source>
        <dbReference type="SAM" id="Phobius"/>
    </source>
</evidence>
<dbReference type="GO" id="GO:0015074">
    <property type="term" value="P:DNA integration"/>
    <property type="evidence" value="ECO:0007669"/>
    <property type="project" value="InterPro"/>
</dbReference>
<feature type="compositionally biased region" description="Low complexity" evidence="2">
    <location>
        <begin position="104"/>
        <end position="118"/>
    </location>
</feature>
<protein>
    <submittedName>
        <fullName evidence="6">Reverse transcriptase domain-containing protein</fullName>
    </submittedName>
</protein>
<organism evidence="4">
    <name type="scientific">Cladocopium goreaui</name>
    <dbReference type="NCBI Taxonomy" id="2562237"/>
    <lineage>
        <taxon>Eukaryota</taxon>
        <taxon>Sar</taxon>
        <taxon>Alveolata</taxon>
        <taxon>Dinophyceae</taxon>
        <taxon>Suessiales</taxon>
        <taxon>Symbiodiniaceae</taxon>
        <taxon>Cladocopium</taxon>
    </lineage>
</organism>
<evidence type="ECO:0000256" key="1">
    <source>
        <dbReference type="ARBA" id="ARBA00023172"/>
    </source>
</evidence>
<keyword evidence="6" id="KW-0548">Nucleotidyltransferase</keyword>
<dbReference type="InterPro" id="IPR011010">
    <property type="entry name" value="DNA_brk_join_enz"/>
</dbReference>
<evidence type="ECO:0000256" key="2">
    <source>
        <dbReference type="SAM" id="MobiDB-lite"/>
    </source>
</evidence>
<keyword evidence="6" id="KW-0808">Transferase</keyword>
<name>A0A9P1BQD8_9DINO</name>
<keyword evidence="7" id="KW-1185">Reference proteome</keyword>